<dbReference type="InterPro" id="IPR032465">
    <property type="entry name" value="ACMSD"/>
</dbReference>
<dbReference type="GO" id="GO:0016787">
    <property type="term" value="F:hydrolase activity"/>
    <property type="evidence" value="ECO:0007669"/>
    <property type="project" value="InterPro"/>
</dbReference>
<dbReference type="InterPro" id="IPR032466">
    <property type="entry name" value="Metal_Hydrolase"/>
</dbReference>
<protein>
    <submittedName>
        <fullName evidence="5">2,3-dihydroxybenzoate decarboxylase</fullName>
    </submittedName>
</protein>
<dbReference type="Proteomes" id="UP001174694">
    <property type="component" value="Unassembled WGS sequence"/>
</dbReference>
<keyword evidence="2 3" id="KW-0456">Lyase</keyword>
<evidence type="ECO:0000259" key="4">
    <source>
        <dbReference type="Pfam" id="PF04909"/>
    </source>
</evidence>
<evidence type="ECO:0000313" key="5">
    <source>
        <dbReference type="EMBL" id="KAJ9144085.1"/>
    </source>
</evidence>
<dbReference type="Pfam" id="PF04909">
    <property type="entry name" value="Amidohydro_2"/>
    <property type="match status" value="1"/>
</dbReference>
<dbReference type="Gene3D" id="3.20.20.140">
    <property type="entry name" value="Metal-dependent hydrolases"/>
    <property type="match status" value="1"/>
</dbReference>
<comment type="similarity">
    <text evidence="3">Belongs to the metallo-dependent hydrolases superfamily.</text>
</comment>
<dbReference type="InterPro" id="IPR006680">
    <property type="entry name" value="Amidohydro-rel"/>
</dbReference>
<evidence type="ECO:0000256" key="3">
    <source>
        <dbReference type="RuleBase" id="RU366045"/>
    </source>
</evidence>
<accession>A0AA38VI77</accession>
<comment type="caution">
    <text evidence="5">The sequence shown here is derived from an EMBL/GenBank/DDBJ whole genome shotgun (WGS) entry which is preliminary data.</text>
</comment>
<evidence type="ECO:0000256" key="2">
    <source>
        <dbReference type="ARBA" id="ARBA00023239"/>
    </source>
</evidence>
<keyword evidence="6" id="KW-1185">Reference proteome</keyword>
<reference evidence="5" key="1">
    <citation type="submission" date="2022-07" db="EMBL/GenBank/DDBJ databases">
        <title>Fungi with potential for degradation of polypropylene.</title>
        <authorList>
            <person name="Gostincar C."/>
        </authorList>
    </citation>
    <scope>NUCLEOTIDE SEQUENCE</scope>
    <source>
        <strain evidence="5">EXF-13308</strain>
    </source>
</reference>
<evidence type="ECO:0000313" key="6">
    <source>
        <dbReference type="Proteomes" id="UP001174694"/>
    </source>
</evidence>
<dbReference type="EMBL" id="JANBVO010000017">
    <property type="protein sequence ID" value="KAJ9144085.1"/>
    <property type="molecule type" value="Genomic_DNA"/>
</dbReference>
<gene>
    <name evidence="5" type="ORF">NKR23_g6208</name>
</gene>
<evidence type="ECO:0000256" key="1">
    <source>
        <dbReference type="ARBA" id="ARBA00022793"/>
    </source>
</evidence>
<dbReference type="PANTHER" id="PTHR21240:SF31">
    <property type="entry name" value="AMIDOHYDROLASE FAMILY PROTEIN (AFU_ORTHOLOGUE AFUA_7G05840)"/>
    <property type="match status" value="1"/>
</dbReference>
<keyword evidence="1 3" id="KW-0210">Decarboxylase</keyword>
<organism evidence="5 6">
    <name type="scientific">Pleurostoma richardsiae</name>
    <dbReference type="NCBI Taxonomy" id="41990"/>
    <lineage>
        <taxon>Eukaryota</taxon>
        <taxon>Fungi</taxon>
        <taxon>Dikarya</taxon>
        <taxon>Ascomycota</taxon>
        <taxon>Pezizomycotina</taxon>
        <taxon>Sordariomycetes</taxon>
        <taxon>Sordariomycetidae</taxon>
        <taxon>Calosphaeriales</taxon>
        <taxon>Pleurostomataceae</taxon>
        <taxon>Pleurostoma</taxon>
    </lineage>
</organism>
<dbReference type="AlphaFoldDB" id="A0AA38VI77"/>
<feature type="domain" description="Amidohydrolase-related" evidence="4">
    <location>
        <begin position="51"/>
        <end position="338"/>
    </location>
</feature>
<proteinExistence type="inferred from homology"/>
<name>A0AA38VI77_9PEZI</name>
<dbReference type="SUPFAM" id="SSF51556">
    <property type="entry name" value="Metallo-dependent hydrolases"/>
    <property type="match status" value="1"/>
</dbReference>
<dbReference type="GO" id="GO:0019748">
    <property type="term" value="P:secondary metabolic process"/>
    <property type="evidence" value="ECO:0007669"/>
    <property type="project" value="TreeGrafter"/>
</dbReference>
<dbReference type="GO" id="GO:0016831">
    <property type="term" value="F:carboxy-lyase activity"/>
    <property type="evidence" value="ECO:0007669"/>
    <property type="project" value="UniProtKB-KW"/>
</dbReference>
<dbReference type="GO" id="GO:0005829">
    <property type="term" value="C:cytosol"/>
    <property type="evidence" value="ECO:0007669"/>
    <property type="project" value="TreeGrafter"/>
</dbReference>
<dbReference type="PANTHER" id="PTHR21240">
    <property type="entry name" value="2-AMINO-3-CARBOXYLMUCONATE-6-SEMIALDEHYDE DECARBOXYLASE"/>
    <property type="match status" value="1"/>
</dbReference>
<sequence>MAPKGTIAIEEAVLDPEGIDWMAETAHLYAPGQDAKQLKNHGLTPRLLDVHGQRLQEMDAEGVEYMLLSLTSPGPQGERDPGRARAIAARANDWLAAEVARNPTRFGAFAALSMHDAAEAAQELRRCVEKLGMFGAMLNDFQTVGADGAGKRYYDAPEYDVFWKTVEELGVPVYMHPRYPAGKDLGADRYGPRMHLLGAAVQFHLDLSLHIYALCSSGIFDRFPGVQVVAGHLGEGIPFNLWRADHWYNKPVKKATRPSREDYSYYFKHNISITTSGDFSTQGLKFCIDEIGADRCLFSIDYPYDSIKEAQDWWKGVDLPEEQKEAVARSNAIRLFKLPLQS</sequence>